<evidence type="ECO:0000313" key="1">
    <source>
        <dbReference type="EMBL" id="KKL82241.1"/>
    </source>
</evidence>
<comment type="caution">
    <text evidence="1">The sequence shown here is derived from an EMBL/GenBank/DDBJ whole genome shotgun (WGS) entry which is preliminary data.</text>
</comment>
<reference evidence="1" key="1">
    <citation type="journal article" date="2015" name="Nature">
        <title>Complex archaea that bridge the gap between prokaryotes and eukaryotes.</title>
        <authorList>
            <person name="Spang A."/>
            <person name="Saw J.H."/>
            <person name="Jorgensen S.L."/>
            <person name="Zaremba-Niedzwiedzka K."/>
            <person name="Martijn J."/>
            <person name="Lind A.E."/>
            <person name="van Eijk R."/>
            <person name="Schleper C."/>
            <person name="Guy L."/>
            <person name="Ettema T.J."/>
        </authorList>
    </citation>
    <scope>NUCLEOTIDE SEQUENCE</scope>
</reference>
<organism evidence="1">
    <name type="scientific">marine sediment metagenome</name>
    <dbReference type="NCBI Taxonomy" id="412755"/>
    <lineage>
        <taxon>unclassified sequences</taxon>
        <taxon>metagenomes</taxon>
        <taxon>ecological metagenomes</taxon>
    </lineage>
</organism>
<dbReference type="EMBL" id="LAZR01022328">
    <property type="protein sequence ID" value="KKL82241.1"/>
    <property type="molecule type" value="Genomic_DNA"/>
</dbReference>
<dbReference type="AlphaFoldDB" id="A0A0F9FVA0"/>
<sequence>MANAGPGKIRLFEDFLGAELIIAHAATVGFISGGDFKVIGDGVAINDSGITILDADGLSGVGVLNTTNEDKKGIHLATTKMFDVTLMAPLVAECRVRFVDLDTKQFFMGFSDQNGDDLSLEDDLISNDAANTLTLTSSNLVGFLYDEALTDDEDWHMVYNGGTTTGETDSRNIDANSDQVAGEWKVLRVEVDPNGTARWYVNGAIKQTKAGAVSLTADLAATCGVEAKDATLELAHLDYFLVTANRDWTR</sequence>
<gene>
    <name evidence="1" type="ORF">LCGC14_1986730</name>
</gene>
<name>A0A0F9FVA0_9ZZZZ</name>
<protein>
    <submittedName>
        <fullName evidence="1">Uncharacterized protein</fullName>
    </submittedName>
</protein>
<proteinExistence type="predicted"/>
<accession>A0A0F9FVA0</accession>